<proteinExistence type="predicted"/>
<sequence>MENNFLEKIQQLQGDYYNKNGKNTFFKKSQKNECAAVISNSIDLQQLLNNTMFIVPNTNKVFFDYTIFKLYATPENYTIIVDQVLQLFQTCINKYGSYESHFNLLSYTVSACERYKSIFPVLFDACFKNGKTFSDKLDKLYIYNTPSCMATVIQIMTPLVDPIVRPKINFYTKSETEDKLKELFYVEKFI</sequence>
<protein>
    <recommendedName>
        <fullName evidence="1">CRAL-TRIO domain-containing protein</fullName>
    </recommendedName>
</protein>
<dbReference type="Pfam" id="PF00650">
    <property type="entry name" value="CRAL_TRIO"/>
    <property type="match status" value="1"/>
</dbReference>
<evidence type="ECO:0000313" key="2">
    <source>
        <dbReference type="EMBL" id="QHU05085.1"/>
    </source>
</evidence>
<dbReference type="EMBL" id="MN740407">
    <property type="protein sequence ID" value="QHU05085.1"/>
    <property type="molecule type" value="Genomic_DNA"/>
</dbReference>
<dbReference type="AlphaFoldDB" id="A0A6C0JH28"/>
<dbReference type="InterPro" id="IPR036865">
    <property type="entry name" value="CRAL-TRIO_dom_sf"/>
</dbReference>
<reference evidence="2" key="1">
    <citation type="journal article" date="2020" name="Nature">
        <title>Giant virus diversity and host interactions through global metagenomics.</title>
        <authorList>
            <person name="Schulz F."/>
            <person name="Roux S."/>
            <person name="Paez-Espino D."/>
            <person name="Jungbluth S."/>
            <person name="Walsh D.A."/>
            <person name="Denef V.J."/>
            <person name="McMahon K.D."/>
            <person name="Konstantinidis K.T."/>
            <person name="Eloe-Fadrosh E.A."/>
            <person name="Kyrpides N.C."/>
            <person name="Woyke T."/>
        </authorList>
    </citation>
    <scope>NUCLEOTIDE SEQUENCE</scope>
    <source>
        <strain evidence="2">GVMAG-M-3300027708-5</strain>
    </source>
</reference>
<dbReference type="Gene3D" id="3.40.525.10">
    <property type="entry name" value="CRAL-TRIO lipid binding domain"/>
    <property type="match status" value="1"/>
</dbReference>
<evidence type="ECO:0000259" key="1">
    <source>
        <dbReference type="Pfam" id="PF00650"/>
    </source>
</evidence>
<dbReference type="SUPFAM" id="SSF52087">
    <property type="entry name" value="CRAL/TRIO domain"/>
    <property type="match status" value="1"/>
</dbReference>
<name>A0A6C0JH28_9ZZZZ</name>
<accession>A0A6C0JH28</accession>
<organism evidence="2">
    <name type="scientific">viral metagenome</name>
    <dbReference type="NCBI Taxonomy" id="1070528"/>
    <lineage>
        <taxon>unclassified sequences</taxon>
        <taxon>metagenomes</taxon>
        <taxon>organismal metagenomes</taxon>
    </lineage>
</organism>
<dbReference type="InterPro" id="IPR001251">
    <property type="entry name" value="CRAL-TRIO_dom"/>
</dbReference>
<feature type="domain" description="CRAL-TRIO" evidence="1">
    <location>
        <begin position="133"/>
        <end position="184"/>
    </location>
</feature>